<dbReference type="EMBL" id="KI966414">
    <property type="protein sequence ID" value="EWC46914.1"/>
    <property type="molecule type" value="Genomic_DNA"/>
</dbReference>
<dbReference type="HOGENOM" id="CLU_1495820_0_0_1"/>
<evidence type="ECO:0000313" key="5">
    <source>
        <dbReference type="Proteomes" id="UP000024837"/>
    </source>
</evidence>
<protein>
    <submittedName>
        <fullName evidence="4">Uncharacterized protein</fullName>
    </submittedName>
</protein>
<sequence>MPSTTLLLLLSIVQFTALSYALPHPSPTMAGTVTATATPTAAAATESSRKLSSLSAGIICGVVAISIFAVGAIFYAYRKYHQRKSRRRTQIRMDQMQASLNARLQNARRSGLLEGSVLKVYEGDGGGVRMQVTEITAGSPVEQQLASTQEKQPFKAAVVRDRPVR</sequence>
<gene>
    <name evidence="4" type="ORF">DRE_03926</name>
</gene>
<organism evidence="4 5">
    <name type="scientific">Drechslerella stenobrocha 248</name>
    <dbReference type="NCBI Taxonomy" id="1043628"/>
    <lineage>
        <taxon>Eukaryota</taxon>
        <taxon>Fungi</taxon>
        <taxon>Dikarya</taxon>
        <taxon>Ascomycota</taxon>
        <taxon>Pezizomycotina</taxon>
        <taxon>Orbiliomycetes</taxon>
        <taxon>Orbiliales</taxon>
        <taxon>Orbiliaceae</taxon>
        <taxon>Drechslerella</taxon>
    </lineage>
</organism>
<evidence type="ECO:0000256" key="3">
    <source>
        <dbReference type="SAM" id="SignalP"/>
    </source>
</evidence>
<evidence type="ECO:0000256" key="1">
    <source>
        <dbReference type="SAM" id="MobiDB-lite"/>
    </source>
</evidence>
<reference evidence="4 5" key="1">
    <citation type="submission" date="2013-05" db="EMBL/GenBank/DDBJ databases">
        <title>Drechslerella stenobrocha genome reveals carnivorous origination and mechanical trapping mechanism of predatory fungi.</title>
        <authorList>
            <person name="Liu X."/>
            <person name="Zhang W."/>
            <person name="Liu K."/>
        </authorList>
    </citation>
    <scope>NUCLEOTIDE SEQUENCE [LARGE SCALE GENOMIC DNA]</scope>
    <source>
        <strain evidence="4 5">248</strain>
    </source>
</reference>
<feature type="region of interest" description="Disordered" evidence="1">
    <location>
        <begin position="144"/>
        <end position="165"/>
    </location>
</feature>
<dbReference type="AlphaFoldDB" id="W7HTY1"/>
<feature type="chain" id="PRO_5004893148" evidence="3">
    <location>
        <begin position="22"/>
        <end position="165"/>
    </location>
</feature>
<feature type="transmembrane region" description="Helical" evidence="2">
    <location>
        <begin position="54"/>
        <end position="77"/>
    </location>
</feature>
<feature type="signal peptide" evidence="3">
    <location>
        <begin position="1"/>
        <end position="21"/>
    </location>
</feature>
<proteinExistence type="predicted"/>
<keyword evidence="5" id="KW-1185">Reference proteome</keyword>
<evidence type="ECO:0000256" key="2">
    <source>
        <dbReference type="SAM" id="Phobius"/>
    </source>
</evidence>
<keyword evidence="2" id="KW-1133">Transmembrane helix</keyword>
<dbReference type="OrthoDB" id="5421983at2759"/>
<evidence type="ECO:0000313" key="4">
    <source>
        <dbReference type="EMBL" id="EWC46914.1"/>
    </source>
</evidence>
<keyword evidence="3" id="KW-0732">Signal</keyword>
<keyword evidence="2" id="KW-0472">Membrane</keyword>
<keyword evidence="2" id="KW-0812">Transmembrane</keyword>
<accession>W7HTY1</accession>
<name>W7HTY1_9PEZI</name>
<dbReference type="Proteomes" id="UP000024837">
    <property type="component" value="Unassembled WGS sequence"/>
</dbReference>